<feature type="transmembrane region" description="Helical" evidence="5">
    <location>
        <begin position="157"/>
        <end position="177"/>
    </location>
</feature>
<evidence type="ECO:0000256" key="6">
    <source>
        <dbReference type="SAM" id="SignalP"/>
    </source>
</evidence>
<name>A0ABP0FVX1_CLALP</name>
<feature type="transmembrane region" description="Helical" evidence="5">
    <location>
        <begin position="81"/>
        <end position="106"/>
    </location>
</feature>
<feature type="chain" id="PRO_5046418905" evidence="6">
    <location>
        <begin position="20"/>
        <end position="184"/>
    </location>
</feature>
<evidence type="ECO:0000256" key="4">
    <source>
        <dbReference type="ARBA" id="ARBA00023136"/>
    </source>
</evidence>
<comment type="subcellular location">
    <subcellularLocation>
        <location evidence="1">Membrane</location>
        <topology evidence="1">Multi-pass membrane protein</topology>
    </subcellularLocation>
</comment>
<keyword evidence="4 5" id="KW-0472">Membrane</keyword>
<dbReference type="Pfam" id="PF00822">
    <property type="entry name" value="PMP22_Claudin"/>
    <property type="match status" value="1"/>
</dbReference>
<keyword evidence="6" id="KW-0732">Signal</keyword>
<protein>
    <submittedName>
        <fullName evidence="7">Uncharacterized protein</fullName>
    </submittedName>
</protein>
<dbReference type="Gene3D" id="1.20.140.150">
    <property type="match status" value="1"/>
</dbReference>
<feature type="signal peptide" evidence="6">
    <location>
        <begin position="1"/>
        <end position="19"/>
    </location>
</feature>
<keyword evidence="2 5" id="KW-0812">Transmembrane</keyword>
<evidence type="ECO:0000313" key="8">
    <source>
        <dbReference type="Proteomes" id="UP001642483"/>
    </source>
</evidence>
<dbReference type="PANTHER" id="PTHR10671">
    <property type="entry name" value="EPITHELIAL MEMBRANE PROTEIN-RELATED"/>
    <property type="match status" value="1"/>
</dbReference>
<evidence type="ECO:0000256" key="2">
    <source>
        <dbReference type="ARBA" id="ARBA00022692"/>
    </source>
</evidence>
<proteinExistence type="predicted"/>
<accession>A0ABP0FVX1</accession>
<feature type="transmembrane region" description="Helical" evidence="5">
    <location>
        <begin position="118"/>
        <end position="137"/>
    </location>
</feature>
<keyword evidence="3 5" id="KW-1133">Transmembrane helix</keyword>
<dbReference type="PANTHER" id="PTHR10671:SF108">
    <property type="entry name" value="CLAUDIN FAMILY PROTEIN-RELATED"/>
    <property type="match status" value="1"/>
</dbReference>
<evidence type="ECO:0000256" key="3">
    <source>
        <dbReference type="ARBA" id="ARBA00022989"/>
    </source>
</evidence>
<dbReference type="Proteomes" id="UP001642483">
    <property type="component" value="Unassembled WGS sequence"/>
</dbReference>
<comment type="caution">
    <text evidence="7">The sequence shown here is derived from an EMBL/GenBank/DDBJ whole genome shotgun (WGS) entry which is preliminary data.</text>
</comment>
<sequence>MGRKIVLALALLFWMVAAALYLTAMLTDSWSRIEIPAISLLDTSDVSVQTNGLFKTCVNVFFGITCTNQGWNPDEVPTAIFIPRIIMLAAGALVALGLLFGIVGLCASQSCPVITEGVLGIVGGLLVFAACGTYTALNISNNQLVDAFTDNTFQYSFYLAWVSGLMFIIAGVCDIIAGKSQSHY</sequence>
<evidence type="ECO:0000256" key="1">
    <source>
        <dbReference type="ARBA" id="ARBA00004141"/>
    </source>
</evidence>
<gene>
    <name evidence="7" type="ORF">CVLEPA_LOCUS14788</name>
</gene>
<evidence type="ECO:0000256" key="5">
    <source>
        <dbReference type="SAM" id="Phobius"/>
    </source>
</evidence>
<organism evidence="7 8">
    <name type="scientific">Clavelina lepadiformis</name>
    <name type="common">Light-bulb sea squirt</name>
    <name type="synonym">Ascidia lepadiformis</name>
    <dbReference type="NCBI Taxonomy" id="159417"/>
    <lineage>
        <taxon>Eukaryota</taxon>
        <taxon>Metazoa</taxon>
        <taxon>Chordata</taxon>
        <taxon>Tunicata</taxon>
        <taxon>Ascidiacea</taxon>
        <taxon>Aplousobranchia</taxon>
        <taxon>Clavelinidae</taxon>
        <taxon>Clavelina</taxon>
    </lineage>
</organism>
<evidence type="ECO:0000313" key="7">
    <source>
        <dbReference type="EMBL" id="CAK8683751.1"/>
    </source>
</evidence>
<keyword evidence="8" id="KW-1185">Reference proteome</keyword>
<reference evidence="7 8" key="1">
    <citation type="submission" date="2024-02" db="EMBL/GenBank/DDBJ databases">
        <authorList>
            <person name="Daric V."/>
            <person name="Darras S."/>
        </authorList>
    </citation>
    <scope>NUCLEOTIDE SEQUENCE [LARGE SCALE GENOMIC DNA]</scope>
</reference>
<dbReference type="EMBL" id="CAWYQH010000097">
    <property type="protein sequence ID" value="CAK8683751.1"/>
    <property type="molecule type" value="Genomic_DNA"/>
</dbReference>
<dbReference type="InterPro" id="IPR004031">
    <property type="entry name" value="PMP22/EMP/MP20/Claudin"/>
</dbReference>
<dbReference type="InterPro" id="IPR050579">
    <property type="entry name" value="PMP-22/EMP/MP20-like"/>
</dbReference>